<sequence length="57" mass="6693">MRRKPGQASVVIKNEKKYLFQQPFIELGRYLIEMIQSTHLHSSLGHQLGLEKSYHLL</sequence>
<evidence type="ECO:0000313" key="2">
    <source>
        <dbReference type="Proteomes" id="UP001594351"/>
    </source>
</evidence>
<name>A0ABV6YSI0_UNCC1</name>
<organism evidence="1 2">
    <name type="scientific">candidate division CSSED10-310 bacterium</name>
    <dbReference type="NCBI Taxonomy" id="2855610"/>
    <lineage>
        <taxon>Bacteria</taxon>
        <taxon>Bacteria division CSSED10-310</taxon>
    </lineage>
</organism>
<dbReference type="EMBL" id="JBHPBY010000023">
    <property type="protein sequence ID" value="MFC1849152.1"/>
    <property type="molecule type" value="Genomic_DNA"/>
</dbReference>
<proteinExistence type="predicted"/>
<reference evidence="1 2" key="1">
    <citation type="submission" date="2024-09" db="EMBL/GenBank/DDBJ databases">
        <title>Laminarin stimulates single cell rates of sulfate reduction while oxygen inhibits transcriptomic activity in coastal marine sediment.</title>
        <authorList>
            <person name="Lindsay M."/>
            <person name="Orcutt B."/>
            <person name="Emerson D."/>
            <person name="Stepanauskas R."/>
            <person name="D'Angelo T."/>
        </authorList>
    </citation>
    <scope>NUCLEOTIDE SEQUENCE [LARGE SCALE GENOMIC DNA]</scope>
    <source>
        <strain evidence="1">SAG AM-311-K15</strain>
    </source>
</reference>
<dbReference type="Proteomes" id="UP001594351">
    <property type="component" value="Unassembled WGS sequence"/>
</dbReference>
<keyword evidence="2" id="KW-1185">Reference proteome</keyword>
<evidence type="ECO:0000313" key="1">
    <source>
        <dbReference type="EMBL" id="MFC1849152.1"/>
    </source>
</evidence>
<accession>A0ABV6YSI0</accession>
<gene>
    <name evidence="1" type="ORF">ACFL27_02985</name>
</gene>
<protein>
    <submittedName>
        <fullName evidence="1">Uncharacterized protein</fullName>
    </submittedName>
</protein>
<comment type="caution">
    <text evidence="1">The sequence shown here is derived from an EMBL/GenBank/DDBJ whole genome shotgun (WGS) entry which is preliminary data.</text>
</comment>